<dbReference type="STRING" id="1121117.SAMN02745977_01357"/>
<gene>
    <name evidence="3" type="ORF">SAMN02745977_01357</name>
</gene>
<feature type="transmembrane region" description="Helical" evidence="2">
    <location>
        <begin position="167"/>
        <end position="187"/>
    </location>
</feature>
<feature type="transmembrane region" description="Helical" evidence="2">
    <location>
        <begin position="387"/>
        <end position="410"/>
    </location>
</feature>
<dbReference type="GO" id="GO:0042910">
    <property type="term" value="F:xenobiotic transmembrane transporter activity"/>
    <property type="evidence" value="ECO:0007669"/>
    <property type="project" value="InterPro"/>
</dbReference>
<feature type="transmembrane region" description="Helical" evidence="2">
    <location>
        <begin position="275"/>
        <end position="296"/>
    </location>
</feature>
<dbReference type="GO" id="GO:0005886">
    <property type="term" value="C:plasma membrane"/>
    <property type="evidence" value="ECO:0007669"/>
    <property type="project" value="TreeGrafter"/>
</dbReference>
<keyword evidence="2" id="KW-0812">Transmembrane</keyword>
<dbReference type="PANTHER" id="PTHR43298">
    <property type="entry name" value="MULTIDRUG RESISTANCE PROTEIN NORM-RELATED"/>
    <property type="match status" value="1"/>
</dbReference>
<dbReference type="GO" id="GO:0015297">
    <property type="term" value="F:antiporter activity"/>
    <property type="evidence" value="ECO:0007669"/>
    <property type="project" value="InterPro"/>
</dbReference>
<evidence type="ECO:0000256" key="2">
    <source>
        <dbReference type="SAM" id="Phobius"/>
    </source>
</evidence>
<dbReference type="OrthoDB" id="9780160at2"/>
<reference evidence="3 4" key="1">
    <citation type="submission" date="2016-10" db="EMBL/GenBank/DDBJ databases">
        <authorList>
            <person name="de Groot N.N."/>
        </authorList>
    </citation>
    <scope>NUCLEOTIDE SEQUENCE [LARGE SCALE GENOMIC DNA]</scope>
    <source>
        <strain evidence="3 4">DSM 15123</strain>
    </source>
</reference>
<protein>
    <submittedName>
        <fullName evidence="3">Multidrug resistance protein, MATE family</fullName>
    </submittedName>
</protein>
<dbReference type="RefSeq" id="WP_091815755.1">
    <property type="nucleotide sequence ID" value="NZ_FOCW01000002.1"/>
</dbReference>
<dbReference type="NCBIfam" id="TIGR00797">
    <property type="entry name" value="matE"/>
    <property type="match status" value="1"/>
</dbReference>
<feature type="transmembrane region" description="Helical" evidence="2">
    <location>
        <begin position="90"/>
        <end position="109"/>
    </location>
</feature>
<feature type="transmembrane region" description="Helical" evidence="2">
    <location>
        <begin position="422"/>
        <end position="441"/>
    </location>
</feature>
<keyword evidence="2" id="KW-0472">Membrane</keyword>
<feature type="transmembrane region" description="Helical" evidence="2">
    <location>
        <begin position="193"/>
        <end position="211"/>
    </location>
</feature>
<dbReference type="InterPro" id="IPR002528">
    <property type="entry name" value="MATE_fam"/>
</dbReference>
<name>A0A1H8GWS5_9BURK</name>
<feature type="transmembrane region" description="Helical" evidence="2">
    <location>
        <begin position="237"/>
        <end position="263"/>
    </location>
</feature>
<keyword evidence="1" id="KW-0813">Transport</keyword>
<evidence type="ECO:0000313" key="4">
    <source>
        <dbReference type="Proteomes" id="UP000199531"/>
    </source>
</evidence>
<dbReference type="PANTHER" id="PTHR43298:SF2">
    <property type="entry name" value="FMN_FAD EXPORTER YEEO-RELATED"/>
    <property type="match status" value="1"/>
</dbReference>
<feature type="transmembrane region" description="Helical" evidence="2">
    <location>
        <begin position="43"/>
        <end position="69"/>
    </location>
</feature>
<proteinExistence type="predicted"/>
<feature type="transmembrane region" description="Helical" evidence="2">
    <location>
        <begin position="129"/>
        <end position="146"/>
    </location>
</feature>
<dbReference type="InterPro" id="IPR050222">
    <property type="entry name" value="MATE_MdtK"/>
</dbReference>
<evidence type="ECO:0000256" key="1">
    <source>
        <dbReference type="ARBA" id="ARBA00022448"/>
    </source>
</evidence>
<feature type="transmembrane region" description="Helical" evidence="2">
    <location>
        <begin position="347"/>
        <end position="366"/>
    </location>
</feature>
<evidence type="ECO:0000313" key="3">
    <source>
        <dbReference type="EMBL" id="SEN48443.1"/>
    </source>
</evidence>
<sequence length="451" mass="48131">MFLRLFDLRAIGSHAATIWVGQLAVMAFAITDTLVAGRFAPEALAALSVGTAIYISIYVGLQGFVQALLPIWAQLHGAGKPLRLGYSVRQSLHVTAVCAVLGMAVLLQGGPIMRLVGVPAALQPVVSDYLAIQALTLPLALLARVFNTFSQSIGRPQWVTGLQAGGLLLKIPLSIWFTFGGLGVPAMGLPGCALATFITHVVLLALMGLLLRRDRSYRPYQVWQRIERPDWAELRSFVHLGLPSSIAIWVEVTAFTMMSLLVAPMGTTAAAAQQIASNLAAVLFMWPLSLAIATSARVSYWRGARQPDNAVQALRSGLLVAATSAALAALLLALLREPLARLYVQQASVAGLAASLLLLVALYHLADAMQVMALFLLRCYHVVTAPTAIYTVLLWGIGIGVGYLLAYGHLPLARGWAGPQAFWGMSALAMGLVAAVFLLLLRRVAKAEQAD</sequence>
<dbReference type="AlphaFoldDB" id="A0A1H8GWS5"/>
<feature type="transmembrane region" description="Helical" evidence="2">
    <location>
        <begin position="12"/>
        <end position="31"/>
    </location>
</feature>
<dbReference type="Proteomes" id="UP000199531">
    <property type="component" value="Unassembled WGS sequence"/>
</dbReference>
<accession>A0A1H8GWS5</accession>
<organism evidence="3 4">
    <name type="scientific">Brachymonas denitrificans DSM 15123</name>
    <dbReference type="NCBI Taxonomy" id="1121117"/>
    <lineage>
        <taxon>Bacteria</taxon>
        <taxon>Pseudomonadati</taxon>
        <taxon>Pseudomonadota</taxon>
        <taxon>Betaproteobacteria</taxon>
        <taxon>Burkholderiales</taxon>
        <taxon>Comamonadaceae</taxon>
        <taxon>Brachymonas</taxon>
    </lineage>
</organism>
<dbReference type="EMBL" id="FOCW01000002">
    <property type="protein sequence ID" value="SEN48443.1"/>
    <property type="molecule type" value="Genomic_DNA"/>
</dbReference>
<dbReference type="Pfam" id="PF01554">
    <property type="entry name" value="MatE"/>
    <property type="match status" value="2"/>
</dbReference>
<feature type="transmembrane region" description="Helical" evidence="2">
    <location>
        <begin position="317"/>
        <end position="335"/>
    </location>
</feature>
<keyword evidence="4" id="KW-1185">Reference proteome</keyword>
<keyword evidence="2" id="KW-1133">Transmembrane helix</keyword>